<evidence type="ECO:0000256" key="2">
    <source>
        <dbReference type="SAM" id="Phobius"/>
    </source>
</evidence>
<dbReference type="Pfam" id="PF14012">
    <property type="entry name" value="DUF4229"/>
    <property type="match status" value="1"/>
</dbReference>
<protein>
    <submittedName>
        <fullName evidence="3">DUF4229 domain-containing protein</fullName>
    </submittedName>
</protein>
<feature type="compositionally biased region" description="Low complexity" evidence="1">
    <location>
        <begin position="97"/>
        <end position="108"/>
    </location>
</feature>
<name>A0ABW2KH37_9ACTN</name>
<feature type="transmembrane region" description="Helical" evidence="2">
    <location>
        <begin position="30"/>
        <end position="48"/>
    </location>
</feature>
<comment type="caution">
    <text evidence="3">The sequence shown here is derived from an EMBL/GenBank/DDBJ whole genome shotgun (WGS) entry which is preliminary data.</text>
</comment>
<sequence length="116" mass="12295">MRSVIAYTASRLLLFAVAFGVLYLLGARGFLAIALALLVSGMISYVLLSKQRDAMSQTVVAGLARIRDMGARIDEASGKEDHLQEAAEPSGASPRTAEGAAPQEPAAGRSERTDRF</sequence>
<organism evidence="3 4">
    <name type="scientific">Marinactinospora rubrisoli</name>
    <dbReference type="NCBI Taxonomy" id="2715399"/>
    <lineage>
        <taxon>Bacteria</taxon>
        <taxon>Bacillati</taxon>
        <taxon>Actinomycetota</taxon>
        <taxon>Actinomycetes</taxon>
        <taxon>Streptosporangiales</taxon>
        <taxon>Nocardiopsidaceae</taxon>
        <taxon>Marinactinospora</taxon>
    </lineage>
</organism>
<proteinExistence type="predicted"/>
<evidence type="ECO:0000256" key="1">
    <source>
        <dbReference type="SAM" id="MobiDB-lite"/>
    </source>
</evidence>
<keyword evidence="4" id="KW-1185">Reference proteome</keyword>
<dbReference type="Proteomes" id="UP001596540">
    <property type="component" value="Unassembled WGS sequence"/>
</dbReference>
<dbReference type="EMBL" id="JBHTBH010000007">
    <property type="protein sequence ID" value="MFC7329294.1"/>
    <property type="molecule type" value="Genomic_DNA"/>
</dbReference>
<dbReference type="RefSeq" id="WP_379871942.1">
    <property type="nucleotide sequence ID" value="NZ_JBHTBH010000007.1"/>
</dbReference>
<reference evidence="4" key="1">
    <citation type="journal article" date="2019" name="Int. J. Syst. Evol. Microbiol.">
        <title>The Global Catalogue of Microorganisms (GCM) 10K type strain sequencing project: providing services to taxonomists for standard genome sequencing and annotation.</title>
        <authorList>
            <consortium name="The Broad Institute Genomics Platform"/>
            <consortium name="The Broad Institute Genome Sequencing Center for Infectious Disease"/>
            <person name="Wu L."/>
            <person name="Ma J."/>
        </authorList>
    </citation>
    <scope>NUCLEOTIDE SEQUENCE [LARGE SCALE GENOMIC DNA]</scope>
    <source>
        <strain evidence="4">CGMCC 4.7382</strain>
    </source>
</reference>
<keyword evidence="2" id="KW-1133">Transmembrane helix</keyword>
<dbReference type="InterPro" id="IPR025323">
    <property type="entry name" value="DUF4229"/>
</dbReference>
<keyword evidence="2" id="KW-0472">Membrane</keyword>
<evidence type="ECO:0000313" key="4">
    <source>
        <dbReference type="Proteomes" id="UP001596540"/>
    </source>
</evidence>
<gene>
    <name evidence="3" type="ORF">ACFQRF_16280</name>
</gene>
<feature type="region of interest" description="Disordered" evidence="1">
    <location>
        <begin position="77"/>
        <end position="116"/>
    </location>
</feature>
<keyword evidence="2" id="KW-0812">Transmembrane</keyword>
<accession>A0ABW2KH37</accession>
<evidence type="ECO:0000313" key="3">
    <source>
        <dbReference type="EMBL" id="MFC7329294.1"/>
    </source>
</evidence>